<gene>
    <name evidence="1" type="ORF">DT594_04800</name>
</gene>
<dbReference type="Proteomes" id="UP000463138">
    <property type="component" value="Unassembled WGS sequence"/>
</dbReference>
<dbReference type="AlphaFoldDB" id="A0A7V7GWS9"/>
<evidence type="ECO:0000313" key="1">
    <source>
        <dbReference type="EMBL" id="KAA0696653.1"/>
    </source>
</evidence>
<proteinExistence type="predicted"/>
<evidence type="ECO:0000313" key="2">
    <source>
        <dbReference type="Proteomes" id="UP000463138"/>
    </source>
</evidence>
<name>A0A7V7GWS9_9GAMM</name>
<organism evidence="1 2">
    <name type="scientific">Halopseudomonas laoshanensis</name>
    <dbReference type="NCBI Taxonomy" id="2268758"/>
    <lineage>
        <taxon>Bacteria</taxon>
        <taxon>Pseudomonadati</taxon>
        <taxon>Pseudomonadota</taxon>
        <taxon>Gammaproteobacteria</taxon>
        <taxon>Pseudomonadales</taxon>
        <taxon>Pseudomonadaceae</taxon>
        <taxon>Halopseudomonas</taxon>
    </lineage>
</organism>
<sequence>MTFMARTAALCPIPTMDARFREDDEIGKWRESSGGCMGPPQNPVIPAQAGIQAEYGFTLALSLNGALFTQPHINPSK</sequence>
<dbReference type="EMBL" id="QOVF01000001">
    <property type="protein sequence ID" value="KAA0696653.1"/>
    <property type="molecule type" value="Genomic_DNA"/>
</dbReference>
<comment type="caution">
    <text evidence="1">The sequence shown here is derived from an EMBL/GenBank/DDBJ whole genome shotgun (WGS) entry which is preliminary data.</text>
</comment>
<protein>
    <submittedName>
        <fullName evidence="1">Uncharacterized protein</fullName>
    </submittedName>
</protein>
<accession>A0A7V7GWS9</accession>
<keyword evidence="2" id="KW-1185">Reference proteome</keyword>
<reference evidence="1 2" key="1">
    <citation type="submission" date="2018-07" db="EMBL/GenBank/DDBJ databases">
        <title>Pseudomonas laoshanensis sp. nov., isolated from soil.</title>
        <authorList>
            <person name="Sun J."/>
            <person name="Yu L."/>
            <person name="Wang M."/>
            <person name="Zhang C."/>
        </authorList>
    </citation>
    <scope>NUCLEOTIDE SEQUENCE [LARGE SCALE GENOMIC DNA]</scope>
    <source>
        <strain evidence="1 2">Y22</strain>
    </source>
</reference>